<comment type="caution">
    <text evidence="1">The sequence shown here is derived from an EMBL/GenBank/DDBJ whole genome shotgun (WGS) entry which is preliminary data.</text>
</comment>
<organism evidence="1 2">
    <name type="scientific">Nitrosospira multiformis</name>
    <dbReference type="NCBI Taxonomy" id="1231"/>
    <lineage>
        <taxon>Bacteria</taxon>
        <taxon>Pseudomonadati</taxon>
        <taxon>Pseudomonadota</taxon>
        <taxon>Betaproteobacteria</taxon>
        <taxon>Nitrosomonadales</taxon>
        <taxon>Nitrosomonadaceae</taxon>
        <taxon>Nitrosospira</taxon>
    </lineage>
</organism>
<evidence type="ECO:0008006" key="3">
    <source>
        <dbReference type="Google" id="ProtNLM"/>
    </source>
</evidence>
<dbReference type="RefSeq" id="WP_074632820.1">
    <property type="nucleotide sequence ID" value="NZ_FNKY01000001.1"/>
</dbReference>
<gene>
    <name evidence="1" type="ORF">SAMN05216402_2422</name>
</gene>
<proteinExistence type="predicted"/>
<dbReference type="InterPro" id="IPR021352">
    <property type="entry name" value="DUF2971"/>
</dbReference>
<dbReference type="Pfam" id="PF11185">
    <property type="entry name" value="DUF2971"/>
    <property type="match status" value="1"/>
</dbReference>
<evidence type="ECO:0000313" key="1">
    <source>
        <dbReference type="EMBL" id="SDQ82031.1"/>
    </source>
</evidence>
<evidence type="ECO:0000313" key="2">
    <source>
        <dbReference type="Proteomes" id="UP000183471"/>
    </source>
</evidence>
<dbReference type="Proteomes" id="UP000183471">
    <property type="component" value="Unassembled WGS sequence"/>
</dbReference>
<reference evidence="1 2" key="1">
    <citation type="submission" date="2016-10" db="EMBL/GenBank/DDBJ databases">
        <authorList>
            <person name="Varghese N."/>
            <person name="Submissions S."/>
        </authorList>
    </citation>
    <scope>NUCLEOTIDE SEQUENCE [LARGE SCALE GENOMIC DNA]</scope>
    <source>
        <strain evidence="1 2">Nl1</strain>
    </source>
</reference>
<sequence length="295" mass="33564">MVESGPKDPRALHHYTTQNGLIGIIRDRVVWATNICYMNDAREFNYAMELLREAMASFECGDTEQFAFVLPFVRPQAWDVYPNVFVFSMSEHKDRLGLWRAYAGGVAGYSIGFSTSELREAARKAGFHLVRCTYNREEQQQLIAKFVEDIRSWVNSLSAGEFSMRQHTLIQNFWDNFALLAAQLKHPSFSEEAEWRLISDGMYVSRPIDGKELSESKAWVTEPRAIRIRTGQSTLTPFVDISLSNNEELLPIYSLLVGPSIDPTRGIHAVQMLLLSCKQHSTKGVGASTIPYRTW</sequence>
<name>A0ABY0TH06_9PROT</name>
<dbReference type="EMBL" id="FNKY01000001">
    <property type="protein sequence ID" value="SDQ82031.1"/>
    <property type="molecule type" value="Genomic_DNA"/>
</dbReference>
<accession>A0ABY0TH06</accession>
<keyword evidence="2" id="KW-1185">Reference proteome</keyword>
<protein>
    <recommendedName>
        <fullName evidence="3">DUF2971 domain-containing protein</fullName>
    </recommendedName>
</protein>